<keyword evidence="1" id="KW-0812">Transmembrane</keyword>
<evidence type="ECO:0000313" key="2">
    <source>
        <dbReference type="EMBL" id="AAY54797.1"/>
    </source>
</evidence>
<protein>
    <submittedName>
        <fullName evidence="2">IP05234p</fullName>
    </submittedName>
</protein>
<evidence type="ECO:0000256" key="1">
    <source>
        <dbReference type="SAM" id="Phobius"/>
    </source>
</evidence>
<organism evidence="2">
    <name type="scientific">Drosophila melanogaster</name>
    <name type="common">Fruit fly</name>
    <dbReference type="NCBI Taxonomy" id="7227"/>
    <lineage>
        <taxon>Eukaryota</taxon>
        <taxon>Metazoa</taxon>
        <taxon>Ecdysozoa</taxon>
        <taxon>Arthropoda</taxon>
        <taxon>Hexapoda</taxon>
        <taxon>Insecta</taxon>
        <taxon>Pterygota</taxon>
        <taxon>Neoptera</taxon>
        <taxon>Endopterygota</taxon>
        <taxon>Diptera</taxon>
        <taxon>Brachycera</taxon>
        <taxon>Muscomorpha</taxon>
        <taxon>Ephydroidea</taxon>
        <taxon>Drosophilidae</taxon>
        <taxon>Drosophila</taxon>
        <taxon>Sophophora</taxon>
    </lineage>
</organism>
<dbReference type="EMBL" id="BT022381">
    <property type="protein sequence ID" value="AAY54797.1"/>
    <property type="molecule type" value="mRNA"/>
</dbReference>
<keyword evidence="1" id="KW-0472">Membrane</keyword>
<accession>Q4V6C5</accession>
<keyword evidence="1" id="KW-1133">Transmembrane helix</keyword>
<proteinExistence type="evidence at transcript level"/>
<dbReference type="AlphaFoldDB" id="Q4V6C5"/>
<feature type="transmembrane region" description="Helical" evidence="1">
    <location>
        <begin position="30"/>
        <end position="54"/>
    </location>
</feature>
<sequence>MLLLQLVMLQLLQLLRLVGRLLDIFAGRLLLMLLLQHLLLLLLLLLLLVLLCGIHGHPSWQLHEQTGRQPLVLRQLWTDLELLHRICDHSGRLWQCAAHALCDLRRSGCRCTGQLRLGRYTLPGAGQLDAHSEATKNIEGINKAYN</sequence>
<name>Q4V6C5_DROME</name>
<reference evidence="2" key="1">
    <citation type="submission" date="2005-05" db="EMBL/GenBank/DDBJ databases">
        <authorList>
            <person name="Stapleton M."/>
            <person name="Carlson J."/>
            <person name="Chavez C."/>
            <person name="Frise E."/>
            <person name="George R."/>
            <person name="Pacleb J."/>
            <person name="Park S."/>
            <person name="Wan K."/>
            <person name="Yu C."/>
            <person name="Celniker S."/>
        </authorList>
    </citation>
    <scope>NUCLEOTIDE SEQUENCE</scope>
</reference>